<evidence type="ECO:0000256" key="2">
    <source>
        <dbReference type="ARBA" id="ARBA00005189"/>
    </source>
</evidence>
<comment type="similarity">
    <text evidence="3">Belongs to the 1-acyl-sn-glycerol-3-phosphate acyltransferase family.</text>
</comment>
<comment type="caution">
    <text evidence="17">The sequence shown here is derived from an EMBL/GenBank/DDBJ whole genome shotgun (WGS) entry which is preliminary data.</text>
</comment>
<feature type="transmembrane region" description="Helical" evidence="15">
    <location>
        <begin position="12"/>
        <end position="34"/>
    </location>
</feature>
<evidence type="ECO:0000256" key="7">
    <source>
        <dbReference type="ARBA" id="ARBA00022989"/>
    </source>
</evidence>
<evidence type="ECO:0000313" key="17">
    <source>
        <dbReference type="EMBL" id="KHN86213.1"/>
    </source>
</evidence>
<evidence type="ECO:0000256" key="9">
    <source>
        <dbReference type="ARBA" id="ARBA00023136"/>
    </source>
</evidence>
<dbReference type="GO" id="GO:0016020">
    <property type="term" value="C:membrane"/>
    <property type="evidence" value="ECO:0007669"/>
    <property type="project" value="UniProtKB-SubCell"/>
</dbReference>
<dbReference type="OrthoDB" id="10051137at2759"/>
<feature type="region of interest" description="Disordered" evidence="14">
    <location>
        <begin position="552"/>
        <end position="622"/>
    </location>
</feature>
<keyword evidence="7 15" id="KW-1133">Transmembrane helix</keyword>
<dbReference type="AlphaFoldDB" id="A0A0B2VX37"/>
<evidence type="ECO:0000256" key="5">
    <source>
        <dbReference type="ARBA" id="ARBA00022679"/>
    </source>
</evidence>
<dbReference type="InterPro" id="IPR045252">
    <property type="entry name" value="LPCAT1-like"/>
</dbReference>
<comment type="subcellular location">
    <subcellularLocation>
        <location evidence="1">Membrane</location>
    </subcellularLocation>
</comment>
<evidence type="ECO:0000259" key="16">
    <source>
        <dbReference type="SMART" id="SM00563"/>
    </source>
</evidence>
<dbReference type="InterPro" id="IPR002123">
    <property type="entry name" value="Plipid/glycerol_acylTrfase"/>
</dbReference>
<keyword evidence="5 17" id="KW-0808">Transferase</keyword>
<evidence type="ECO:0000256" key="13">
    <source>
        <dbReference type="ARBA" id="ARBA00025707"/>
    </source>
</evidence>
<keyword evidence="9 15" id="KW-0472">Membrane</keyword>
<evidence type="ECO:0000256" key="12">
    <source>
        <dbReference type="ARBA" id="ARBA00023315"/>
    </source>
</evidence>
<keyword evidence="11" id="KW-1208">Phospholipid metabolism</keyword>
<evidence type="ECO:0000256" key="15">
    <source>
        <dbReference type="SAM" id="Phobius"/>
    </source>
</evidence>
<evidence type="ECO:0000256" key="3">
    <source>
        <dbReference type="ARBA" id="ARBA00008655"/>
    </source>
</evidence>
<comment type="pathway">
    <text evidence="13">Phospholipid metabolism.</text>
</comment>
<sequence length="622" mass="70275">MENFNMEHLLIFVSAVLFPPIFFIVLLVVLLATFGKSFGLRRKYVNCLVKIFEWGARQIQTSVRHKELMSDEEEPEFDGEADAVHDVSSNSDADLGMCSVWRPLGRCTSSTSIICREATVSLDECHGKEQLVSSRQWGLIEDTLHFVKEEKNFDNANSADATERLKYVQKPTNEQALQKRDVEKQKKAKELNAGMEAVIEDGVTSRFEAEQLASWNMLTRTSLSFKEFVNWKLTSLWIVGFVFRYAVMVPLRFLLFTIGLVFMVVSTAVIGLLPSGPLKRRLNEQCMLCCHRVLARSLSAVIYFHNEQNKARSAGICVANHTSPIDVMILGTDNAYALIGQRQPGLLGMMQRALSRASAHIWFDRSEARDRALVTAKMREHVDDPNNLPILIFPEGTCINNTSVMMFKKGSFEVGPTIYPIAMKYDSRFGDAFWNSSRQGWFEYIMHMMTSWAIICHVWYLPPMTRLPNEEATDFANRVKKEIAVCGGLIDMEWDGGLKRSRVPVAMRAHQQQRYFKRLARYCLFPENGDADPTAVGATTKSGTIAVQAEAAKNKEGEMEQNKEGQLENSSAASERCSSDASSLMFSKTGSESSEEEETQECEIRQRHSLHYDTPIVSGRAH</sequence>
<feature type="domain" description="Phospholipid/glycerol acyltransferase" evidence="16">
    <location>
        <begin position="315"/>
        <end position="426"/>
    </location>
</feature>
<protein>
    <submittedName>
        <fullName evidence="17">Glycerol-3-phosphate acyltransferase 3</fullName>
    </submittedName>
</protein>
<gene>
    <name evidence="17" type="primary">AGPAT9</name>
    <name evidence="17" type="ORF">Tcan_03311</name>
</gene>
<dbReference type="STRING" id="6265.A0A0B2VX37"/>
<keyword evidence="8" id="KW-0443">Lipid metabolism</keyword>
<reference evidence="17 18" key="1">
    <citation type="submission" date="2014-11" db="EMBL/GenBank/DDBJ databases">
        <title>Genetic blueprint of the zoonotic pathogen Toxocara canis.</title>
        <authorList>
            <person name="Zhu X.-Q."/>
            <person name="Korhonen P.K."/>
            <person name="Cai H."/>
            <person name="Young N.D."/>
            <person name="Nejsum P."/>
            <person name="von Samson-Himmelstjerna G."/>
            <person name="Boag P.R."/>
            <person name="Tan P."/>
            <person name="Li Q."/>
            <person name="Min J."/>
            <person name="Yang Y."/>
            <person name="Wang X."/>
            <person name="Fang X."/>
            <person name="Hall R.S."/>
            <person name="Hofmann A."/>
            <person name="Sternberg P.W."/>
            <person name="Jex A.R."/>
            <person name="Gasser R.B."/>
        </authorList>
    </citation>
    <scope>NUCLEOTIDE SEQUENCE [LARGE SCALE GENOMIC DNA]</scope>
    <source>
        <strain evidence="17">PN_DK_2014</strain>
    </source>
</reference>
<feature type="transmembrane region" description="Helical" evidence="15">
    <location>
        <begin position="253"/>
        <end position="273"/>
    </location>
</feature>
<feature type="compositionally biased region" description="Polar residues" evidence="14">
    <location>
        <begin position="579"/>
        <end position="590"/>
    </location>
</feature>
<dbReference type="GO" id="GO:0004366">
    <property type="term" value="F:glycerol-3-phosphate O-acyltransferase activity"/>
    <property type="evidence" value="ECO:0007669"/>
    <property type="project" value="TreeGrafter"/>
</dbReference>
<dbReference type="OMA" id="ALIGQKH"/>
<dbReference type="SUPFAM" id="SSF69593">
    <property type="entry name" value="Glycerol-3-phosphate (1)-acyltransferase"/>
    <property type="match status" value="1"/>
</dbReference>
<dbReference type="GO" id="GO:0008654">
    <property type="term" value="P:phospholipid biosynthetic process"/>
    <property type="evidence" value="ECO:0007669"/>
    <property type="project" value="UniProtKB-KW"/>
</dbReference>
<dbReference type="PANTHER" id="PTHR23063">
    <property type="entry name" value="PHOSPHOLIPID ACYLTRANSFERASE"/>
    <property type="match status" value="1"/>
</dbReference>
<evidence type="ECO:0000256" key="8">
    <source>
        <dbReference type="ARBA" id="ARBA00023098"/>
    </source>
</evidence>
<evidence type="ECO:0000256" key="6">
    <source>
        <dbReference type="ARBA" id="ARBA00022692"/>
    </source>
</evidence>
<name>A0A0B2VX37_TOXCA</name>
<dbReference type="SMART" id="SM00563">
    <property type="entry name" value="PlsC"/>
    <property type="match status" value="1"/>
</dbReference>
<dbReference type="GO" id="GO:0005783">
    <property type="term" value="C:endoplasmic reticulum"/>
    <property type="evidence" value="ECO:0007669"/>
    <property type="project" value="TreeGrafter"/>
</dbReference>
<keyword evidence="18" id="KW-1185">Reference proteome</keyword>
<keyword evidence="12 17" id="KW-0012">Acyltransferase</keyword>
<accession>A0A0B2VX37</accession>
<evidence type="ECO:0000256" key="4">
    <source>
        <dbReference type="ARBA" id="ARBA00022516"/>
    </source>
</evidence>
<dbReference type="GO" id="GO:0019432">
    <property type="term" value="P:triglyceride biosynthetic process"/>
    <property type="evidence" value="ECO:0007669"/>
    <property type="project" value="TreeGrafter"/>
</dbReference>
<comment type="pathway">
    <text evidence="2">Lipid metabolism.</text>
</comment>
<keyword evidence="10" id="KW-0594">Phospholipid biosynthesis</keyword>
<dbReference type="Pfam" id="PF01553">
    <property type="entry name" value="Acyltransferase"/>
    <property type="match status" value="1"/>
</dbReference>
<organism evidence="17 18">
    <name type="scientific">Toxocara canis</name>
    <name type="common">Canine roundworm</name>
    <dbReference type="NCBI Taxonomy" id="6265"/>
    <lineage>
        <taxon>Eukaryota</taxon>
        <taxon>Metazoa</taxon>
        <taxon>Ecdysozoa</taxon>
        <taxon>Nematoda</taxon>
        <taxon>Chromadorea</taxon>
        <taxon>Rhabditida</taxon>
        <taxon>Spirurina</taxon>
        <taxon>Ascaridomorpha</taxon>
        <taxon>Ascaridoidea</taxon>
        <taxon>Toxocaridae</taxon>
        <taxon>Toxocara</taxon>
    </lineage>
</organism>
<evidence type="ECO:0000256" key="1">
    <source>
        <dbReference type="ARBA" id="ARBA00004370"/>
    </source>
</evidence>
<evidence type="ECO:0000256" key="11">
    <source>
        <dbReference type="ARBA" id="ARBA00023264"/>
    </source>
</evidence>
<proteinExistence type="inferred from homology"/>
<dbReference type="PANTHER" id="PTHR23063:SF2">
    <property type="entry name" value="GLYCEROL-3-PHOSPHATE ACYLTRANSFERASE 4, ISOFORM D-RELATED"/>
    <property type="match status" value="1"/>
</dbReference>
<dbReference type="EMBL" id="JPKZ01000639">
    <property type="protein sequence ID" value="KHN86213.1"/>
    <property type="molecule type" value="Genomic_DNA"/>
</dbReference>
<evidence type="ECO:0000256" key="14">
    <source>
        <dbReference type="SAM" id="MobiDB-lite"/>
    </source>
</evidence>
<keyword evidence="6 15" id="KW-0812">Transmembrane</keyword>
<dbReference type="CDD" id="cd07991">
    <property type="entry name" value="LPLAT_LPCAT1-like"/>
    <property type="match status" value="1"/>
</dbReference>
<keyword evidence="4" id="KW-0444">Lipid biosynthesis</keyword>
<dbReference type="Proteomes" id="UP000031036">
    <property type="component" value="Unassembled WGS sequence"/>
</dbReference>
<feature type="compositionally biased region" description="Basic and acidic residues" evidence="14">
    <location>
        <begin position="552"/>
        <end position="566"/>
    </location>
</feature>
<evidence type="ECO:0000256" key="10">
    <source>
        <dbReference type="ARBA" id="ARBA00023209"/>
    </source>
</evidence>
<evidence type="ECO:0000313" key="18">
    <source>
        <dbReference type="Proteomes" id="UP000031036"/>
    </source>
</evidence>